<reference evidence="2 3" key="1">
    <citation type="submission" date="2020-10" db="EMBL/GenBank/DDBJ databases">
        <title>complete genome sequencing of Lysobacter sp. H23M41.</title>
        <authorList>
            <person name="Bae J.-W."/>
            <person name="Lee S.-Y."/>
        </authorList>
    </citation>
    <scope>NUCLEOTIDE SEQUENCE [LARGE SCALE GENOMIC DNA]</scope>
    <source>
        <strain evidence="2 3">H23M41</strain>
    </source>
</reference>
<feature type="transmembrane region" description="Helical" evidence="1">
    <location>
        <begin position="237"/>
        <end position="259"/>
    </location>
</feature>
<keyword evidence="1" id="KW-0812">Transmembrane</keyword>
<feature type="transmembrane region" description="Helical" evidence="1">
    <location>
        <begin position="198"/>
        <end position="231"/>
    </location>
</feature>
<evidence type="ECO:0008006" key="4">
    <source>
        <dbReference type="Google" id="ProtNLM"/>
    </source>
</evidence>
<feature type="transmembrane region" description="Helical" evidence="1">
    <location>
        <begin position="97"/>
        <end position="119"/>
    </location>
</feature>
<name>A0A7S6UKG7_9GAMM</name>
<dbReference type="Proteomes" id="UP000593932">
    <property type="component" value="Chromosome"/>
</dbReference>
<dbReference type="EMBL" id="CP063657">
    <property type="protein sequence ID" value="QOW21925.1"/>
    <property type="molecule type" value="Genomic_DNA"/>
</dbReference>
<evidence type="ECO:0000313" key="2">
    <source>
        <dbReference type="EMBL" id="QOW21925.1"/>
    </source>
</evidence>
<evidence type="ECO:0000256" key="1">
    <source>
        <dbReference type="SAM" id="Phobius"/>
    </source>
</evidence>
<protein>
    <recommendedName>
        <fullName evidence="4">DUF2189 domain-containing protein</fullName>
    </recommendedName>
</protein>
<dbReference type="RefSeq" id="WP_194034477.1">
    <property type="nucleotide sequence ID" value="NZ_CP063657.1"/>
</dbReference>
<sequence>MNEIRKVPMGAGAEWLLGGIALLRRAPLTLGLLGLIWGGLSALGSLGGQVWLSALMAVAGPILFAGIIYAAREVDRGLPASPRHLLQGVRDGKGPRLLAMLLPQLVAMVVLVILLVAMVGPEQLQRLSTVMIELQTNPDPALVESLPLGALFGWMVAAMVVGVVAGFFTFVAIPEIIFTPRTAFAAMQLSLRACLRNLGALLVMLVLLVIGMIALSLALQLVGALLAFAIGAHASMFAVQLLLMAILLPVLGGAVYLAWRQMVGDAPVTETVAGGFEA</sequence>
<organism evidence="2 3">
    <name type="scientific">Novilysobacter avium</name>
    <dbReference type="NCBI Taxonomy" id="2781023"/>
    <lineage>
        <taxon>Bacteria</taxon>
        <taxon>Pseudomonadati</taxon>
        <taxon>Pseudomonadota</taxon>
        <taxon>Gammaproteobacteria</taxon>
        <taxon>Lysobacterales</taxon>
        <taxon>Lysobacteraceae</taxon>
        <taxon>Novilysobacter</taxon>
    </lineage>
</organism>
<keyword evidence="3" id="KW-1185">Reference proteome</keyword>
<keyword evidence="1" id="KW-0472">Membrane</keyword>
<dbReference type="InterPro" id="IPR047798">
    <property type="entry name" value="BPSS1780-like"/>
</dbReference>
<dbReference type="NCBIfam" id="NF041043">
    <property type="entry name" value="BPSS1780_fam"/>
    <property type="match status" value="1"/>
</dbReference>
<feature type="transmembrane region" description="Helical" evidence="1">
    <location>
        <begin position="26"/>
        <end position="44"/>
    </location>
</feature>
<proteinExistence type="predicted"/>
<gene>
    <name evidence="2" type="ORF">INQ42_12060</name>
</gene>
<evidence type="ECO:0000313" key="3">
    <source>
        <dbReference type="Proteomes" id="UP000593932"/>
    </source>
</evidence>
<feature type="transmembrane region" description="Helical" evidence="1">
    <location>
        <begin position="151"/>
        <end position="177"/>
    </location>
</feature>
<feature type="transmembrane region" description="Helical" evidence="1">
    <location>
        <begin position="50"/>
        <end position="71"/>
    </location>
</feature>
<accession>A0A7S6UKG7</accession>
<keyword evidence="1" id="KW-1133">Transmembrane helix</keyword>